<reference evidence="2 3" key="1">
    <citation type="journal article" date="2020" name="bioRxiv">
        <title>A chromosome-scale genome assembly for the Fusarium oxysporum strain Fo5176 to establish a model Arabidopsis-fungal pathosystem.</title>
        <authorList>
            <person name="Fokkens L."/>
            <person name="Guo L."/>
            <person name="Dora S."/>
            <person name="Wang B."/>
            <person name="Ye K."/>
            <person name="Sanchez-Rodriguez C."/>
            <person name="Croll D."/>
        </authorList>
    </citation>
    <scope>NUCLEOTIDE SEQUENCE [LARGE SCALE GENOMIC DNA]</scope>
    <source>
        <strain evidence="2 3">Fo5176</strain>
    </source>
</reference>
<proteinExistence type="predicted"/>
<dbReference type="AlphaFoldDB" id="A0A8H6GEM8"/>
<sequence>MSVPTPYRIPSQGPPAENPAKHLQTRGTEGEPFYLVLARVTVTVPVTAIVIQESKGEFLIHISPPSLSLPQTGRTREDLGKTCRSRACSHVSDQVSQETAHTRPCGILSCIAHPSGGFVRVWVVQASRHIYVCLVWG</sequence>
<comment type="caution">
    <text evidence="2">The sequence shown here is derived from an EMBL/GenBank/DDBJ whole genome shotgun (WGS) entry which is preliminary data.</text>
</comment>
<evidence type="ECO:0000256" key="1">
    <source>
        <dbReference type="SAM" id="MobiDB-lite"/>
    </source>
</evidence>
<gene>
    <name evidence="2" type="ORF">HZS61_003921</name>
</gene>
<evidence type="ECO:0000313" key="2">
    <source>
        <dbReference type="EMBL" id="KAF6516718.1"/>
    </source>
</evidence>
<organism evidence="2 3">
    <name type="scientific">Fusarium oxysporum f. sp. conglutinans</name>
    <dbReference type="NCBI Taxonomy" id="100902"/>
    <lineage>
        <taxon>Eukaryota</taxon>
        <taxon>Fungi</taxon>
        <taxon>Dikarya</taxon>
        <taxon>Ascomycota</taxon>
        <taxon>Pezizomycotina</taxon>
        <taxon>Sordariomycetes</taxon>
        <taxon>Hypocreomycetidae</taxon>
        <taxon>Hypocreales</taxon>
        <taxon>Nectriaceae</taxon>
        <taxon>Fusarium</taxon>
        <taxon>Fusarium oxysporum species complex</taxon>
    </lineage>
</organism>
<evidence type="ECO:0000313" key="3">
    <source>
        <dbReference type="Proteomes" id="UP000593570"/>
    </source>
</evidence>
<protein>
    <submittedName>
        <fullName evidence="2">Uncharacterized protein</fullName>
    </submittedName>
</protein>
<feature type="region of interest" description="Disordered" evidence="1">
    <location>
        <begin position="1"/>
        <end position="25"/>
    </location>
</feature>
<name>A0A8H6GEM8_FUSOX</name>
<accession>A0A8H6GEM8</accession>
<dbReference type="EMBL" id="JACDXP010000012">
    <property type="protein sequence ID" value="KAF6516718.1"/>
    <property type="molecule type" value="Genomic_DNA"/>
</dbReference>
<dbReference type="Proteomes" id="UP000593570">
    <property type="component" value="Unassembled WGS sequence"/>
</dbReference>